<feature type="binding site" description="axial binding residue" evidence="6">
    <location>
        <position position="444"/>
    </location>
    <ligand>
        <name>heme</name>
        <dbReference type="ChEBI" id="CHEBI:30413"/>
    </ligand>
    <ligandPart>
        <name>Fe</name>
        <dbReference type="ChEBI" id="CHEBI:18248"/>
    </ligandPart>
</feature>
<dbReference type="EMBL" id="ML978158">
    <property type="protein sequence ID" value="KAF2035272.1"/>
    <property type="molecule type" value="Genomic_DNA"/>
</dbReference>
<name>A0A9P4HL98_9PLEO</name>
<dbReference type="PRINTS" id="PR00385">
    <property type="entry name" value="P450"/>
</dbReference>
<keyword evidence="2 6" id="KW-0479">Metal-binding</keyword>
<dbReference type="CDD" id="cd11065">
    <property type="entry name" value="CYP64-like"/>
    <property type="match status" value="1"/>
</dbReference>
<feature type="chain" id="PRO_5040232073" evidence="8">
    <location>
        <begin position="19"/>
        <end position="533"/>
    </location>
</feature>
<dbReference type="Pfam" id="PF00067">
    <property type="entry name" value="p450"/>
    <property type="match status" value="1"/>
</dbReference>
<evidence type="ECO:0000313" key="10">
    <source>
        <dbReference type="Proteomes" id="UP000799777"/>
    </source>
</evidence>
<evidence type="ECO:0000256" key="2">
    <source>
        <dbReference type="ARBA" id="ARBA00022723"/>
    </source>
</evidence>
<keyword evidence="10" id="KW-1185">Reference proteome</keyword>
<dbReference type="InterPro" id="IPR050364">
    <property type="entry name" value="Cytochrome_P450_fung"/>
</dbReference>
<keyword evidence="8" id="KW-0732">Signal</keyword>
<dbReference type="PANTHER" id="PTHR46300">
    <property type="entry name" value="P450, PUTATIVE (EUROFUNG)-RELATED-RELATED"/>
    <property type="match status" value="1"/>
</dbReference>
<feature type="signal peptide" evidence="8">
    <location>
        <begin position="1"/>
        <end position="18"/>
    </location>
</feature>
<evidence type="ECO:0000256" key="4">
    <source>
        <dbReference type="ARBA" id="ARBA00023004"/>
    </source>
</evidence>
<dbReference type="PRINTS" id="PR00463">
    <property type="entry name" value="EP450I"/>
</dbReference>
<keyword evidence="5 7" id="KW-0503">Monooxygenase</keyword>
<dbReference type="InterPro" id="IPR001128">
    <property type="entry name" value="Cyt_P450"/>
</dbReference>
<dbReference type="GO" id="GO:0004497">
    <property type="term" value="F:monooxygenase activity"/>
    <property type="evidence" value="ECO:0007669"/>
    <property type="project" value="UniProtKB-KW"/>
</dbReference>
<dbReference type="Gene3D" id="1.10.630.10">
    <property type="entry name" value="Cytochrome P450"/>
    <property type="match status" value="1"/>
</dbReference>
<dbReference type="InterPro" id="IPR002401">
    <property type="entry name" value="Cyt_P450_E_grp-I"/>
</dbReference>
<dbReference type="InterPro" id="IPR036396">
    <property type="entry name" value="Cyt_P450_sf"/>
</dbReference>
<keyword evidence="4 6" id="KW-0408">Iron</keyword>
<accession>A0A9P4HL98</accession>
<protein>
    <submittedName>
        <fullName evidence="9">Cytochrome P450</fullName>
    </submittedName>
</protein>
<evidence type="ECO:0000256" key="1">
    <source>
        <dbReference type="ARBA" id="ARBA00010617"/>
    </source>
</evidence>
<dbReference type="Proteomes" id="UP000799777">
    <property type="component" value="Unassembled WGS sequence"/>
</dbReference>
<evidence type="ECO:0000256" key="3">
    <source>
        <dbReference type="ARBA" id="ARBA00023002"/>
    </source>
</evidence>
<dbReference type="OrthoDB" id="1055148at2759"/>
<keyword evidence="3 7" id="KW-0560">Oxidoreductase</keyword>
<dbReference type="GO" id="GO:0020037">
    <property type="term" value="F:heme binding"/>
    <property type="evidence" value="ECO:0007669"/>
    <property type="project" value="InterPro"/>
</dbReference>
<proteinExistence type="inferred from homology"/>
<sequence length="533" mass="60460">MASSSIFWLVALLVPVLYRLLRVGRRPYGYPPGPPTVPVLGNLHQMAVAMTDPHLQFEKWAQEYGPIYSLMLGTKTMIILSNDVVIKDLIDKKSAIYSSRPDLYIGKMLSGGLRMVMEAYGPTWRTQRKLIHNALSLKKVAAYQPYQEMETRQLLYDILHDSTGLLEHFRRWASSLITSVVFGFRWKTLDDSRLQEFFGIIDSLQEISAAGATTLPDIYPALRKIPPVLYPMSGRALSHHKHEKSIYTSYFLRAKDEIVNKLPTVRTCTCEDIVEAQKHEAFDDDFAAYIACTLFEAGSETTSSELYGFAQAMLLYPDAQRKGQVEVDTLCGDDRWPTFNDMSELSYVRACVKETLRWMPATLIGAVPHALTEDDHYNGYKLPAGAIILLNVWTIHRDPKRYTNPDKFLPERFLGDDTTAAESFALADATKRDHFSFGSGRRVCPGIHLADRSIFLVIARMLWAFDIKPKLDSNGEAMLPKQDQFVEGMAVHPKKFDVEIVPKSEKRRAFVEKMWAEASNELDGEGQFLQNPI</sequence>
<keyword evidence="6 7" id="KW-0349">Heme</keyword>
<evidence type="ECO:0000256" key="6">
    <source>
        <dbReference type="PIRSR" id="PIRSR602401-1"/>
    </source>
</evidence>
<gene>
    <name evidence="9" type="ORF">EK21DRAFT_54909</name>
</gene>
<reference evidence="9" key="1">
    <citation type="journal article" date="2020" name="Stud. Mycol.">
        <title>101 Dothideomycetes genomes: a test case for predicting lifestyles and emergence of pathogens.</title>
        <authorList>
            <person name="Haridas S."/>
            <person name="Albert R."/>
            <person name="Binder M."/>
            <person name="Bloem J."/>
            <person name="Labutti K."/>
            <person name="Salamov A."/>
            <person name="Andreopoulos B."/>
            <person name="Baker S."/>
            <person name="Barry K."/>
            <person name="Bills G."/>
            <person name="Bluhm B."/>
            <person name="Cannon C."/>
            <person name="Castanera R."/>
            <person name="Culley D."/>
            <person name="Daum C."/>
            <person name="Ezra D."/>
            <person name="Gonzalez J."/>
            <person name="Henrissat B."/>
            <person name="Kuo A."/>
            <person name="Liang C."/>
            <person name="Lipzen A."/>
            <person name="Lutzoni F."/>
            <person name="Magnuson J."/>
            <person name="Mondo S."/>
            <person name="Nolan M."/>
            <person name="Ohm R."/>
            <person name="Pangilinan J."/>
            <person name="Park H.-J."/>
            <person name="Ramirez L."/>
            <person name="Alfaro M."/>
            <person name="Sun H."/>
            <person name="Tritt A."/>
            <person name="Yoshinaga Y."/>
            <person name="Zwiers L.-H."/>
            <person name="Turgeon B."/>
            <person name="Goodwin S."/>
            <person name="Spatafora J."/>
            <person name="Crous P."/>
            <person name="Grigoriev I."/>
        </authorList>
    </citation>
    <scope>NUCLEOTIDE SEQUENCE</scope>
    <source>
        <strain evidence="9">CBS 110217</strain>
    </source>
</reference>
<evidence type="ECO:0000256" key="8">
    <source>
        <dbReference type="SAM" id="SignalP"/>
    </source>
</evidence>
<dbReference type="SUPFAM" id="SSF48264">
    <property type="entry name" value="Cytochrome P450"/>
    <property type="match status" value="1"/>
</dbReference>
<comment type="caution">
    <text evidence="9">The sequence shown here is derived from an EMBL/GenBank/DDBJ whole genome shotgun (WGS) entry which is preliminary data.</text>
</comment>
<comment type="cofactor">
    <cofactor evidence="6">
        <name>heme</name>
        <dbReference type="ChEBI" id="CHEBI:30413"/>
    </cofactor>
</comment>
<dbReference type="AlphaFoldDB" id="A0A9P4HL98"/>
<evidence type="ECO:0000313" key="9">
    <source>
        <dbReference type="EMBL" id="KAF2035272.1"/>
    </source>
</evidence>
<dbReference type="GO" id="GO:0016705">
    <property type="term" value="F:oxidoreductase activity, acting on paired donors, with incorporation or reduction of molecular oxygen"/>
    <property type="evidence" value="ECO:0007669"/>
    <property type="project" value="InterPro"/>
</dbReference>
<dbReference type="GO" id="GO:0005506">
    <property type="term" value="F:iron ion binding"/>
    <property type="evidence" value="ECO:0007669"/>
    <property type="project" value="InterPro"/>
</dbReference>
<comment type="similarity">
    <text evidence="1 7">Belongs to the cytochrome P450 family.</text>
</comment>
<dbReference type="InterPro" id="IPR017972">
    <property type="entry name" value="Cyt_P450_CS"/>
</dbReference>
<evidence type="ECO:0000256" key="7">
    <source>
        <dbReference type="RuleBase" id="RU000461"/>
    </source>
</evidence>
<organism evidence="9 10">
    <name type="scientific">Setomelanomma holmii</name>
    <dbReference type="NCBI Taxonomy" id="210430"/>
    <lineage>
        <taxon>Eukaryota</taxon>
        <taxon>Fungi</taxon>
        <taxon>Dikarya</taxon>
        <taxon>Ascomycota</taxon>
        <taxon>Pezizomycotina</taxon>
        <taxon>Dothideomycetes</taxon>
        <taxon>Pleosporomycetidae</taxon>
        <taxon>Pleosporales</taxon>
        <taxon>Pleosporineae</taxon>
        <taxon>Phaeosphaeriaceae</taxon>
        <taxon>Setomelanomma</taxon>
    </lineage>
</organism>
<dbReference type="PANTHER" id="PTHR46300:SF2">
    <property type="entry name" value="CYTOCHROME P450 MONOOXYGENASE ALNH-RELATED"/>
    <property type="match status" value="1"/>
</dbReference>
<evidence type="ECO:0000256" key="5">
    <source>
        <dbReference type="ARBA" id="ARBA00023033"/>
    </source>
</evidence>
<dbReference type="PROSITE" id="PS00086">
    <property type="entry name" value="CYTOCHROME_P450"/>
    <property type="match status" value="1"/>
</dbReference>